<dbReference type="Proteomes" id="UP000824166">
    <property type="component" value="Unassembled WGS sequence"/>
</dbReference>
<evidence type="ECO:0000313" key="2">
    <source>
        <dbReference type="EMBL" id="MBU8867887.1"/>
    </source>
</evidence>
<reference evidence="2 3" key="1">
    <citation type="submission" date="2021-06" db="EMBL/GenBank/DDBJ databases">
        <authorList>
            <person name="Jeong J.W."/>
        </authorList>
    </citation>
    <scope>NUCLEOTIDE SEQUENCE [LARGE SCALE GENOMIC DNA]</scope>
    <source>
        <strain evidence="2 3">MMS21-TAE1-1</strain>
    </source>
</reference>
<feature type="domain" description="YhcG N-terminal" evidence="1">
    <location>
        <begin position="26"/>
        <end position="83"/>
    </location>
</feature>
<dbReference type="PANTHER" id="PTHR30547">
    <property type="entry name" value="UNCHARACTERIZED PROTEIN YHCG-RELATED"/>
    <property type="match status" value="1"/>
</dbReference>
<comment type="caution">
    <text evidence="2">The sequence shown here is derived from an EMBL/GenBank/DDBJ whole genome shotgun (WGS) entry which is preliminary data.</text>
</comment>
<dbReference type="RefSeq" id="WP_216926003.1">
    <property type="nucleotide sequence ID" value="NZ_JAHOPC010000010.1"/>
</dbReference>
<evidence type="ECO:0000313" key="3">
    <source>
        <dbReference type="Proteomes" id="UP000824166"/>
    </source>
</evidence>
<dbReference type="InterPro" id="IPR041527">
    <property type="entry name" value="YhcG_N"/>
</dbReference>
<proteinExistence type="predicted"/>
<accession>A0ABS6I922</accession>
<gene>
    <name evidence="2" type="ORF">KSW38_16490</name>
</gene>
<protein>
    <recommendedName>
        <fullName evidence="1">YhcG N-terminal domain-containing protein</fullName>
    </recommendedName>
</protein>
<sequence>MMDSRELGLPSAFLDLLEDWKATVKAWTTALRTVNTQLIELYWAIGQGVRRQQEQEGGGSGVIKRLSEDLRQEFPDMKGLSPETSSRDNFRRDVARQGTSWFLLDKKLGPQAKKAYTAAAVEYGWSRNVLLNMIMNTTLERTGRPRRTLRSRLLRNLAEVCLDSGLGPIVQSALDNLIPLVPGPAGSAALNCPKHFGQFESTGWAGGCRRQRLR</sequence>
<name>A0ABS6I922_9MICC</name>
<dbReference type="EMBL" id="JAHOPC010000010">
    <property type="protein sequence ID" value="MBU8867887.1"/>
    <property type="molecule type" value="Genomic_DNA"/>
</dbReference>
<evidence type="ECO:0000259" key="1">
    <source>
        <dbReference type="Pfam" id="PF17761"/>
    </source>
</evidence>
<dbReference type="PANTHER" id="PTHR30547:SF0">
    <property type="entry name" value="BLR8175 PROTEIN"/>
    <property type="match status" value="1"/>
</dbReference>
<dbReference type="InterPro" id="IPR053148">
    <property type="entry name" value="PD-DEXK-like_domain"/>
</dbReference>
<keyword evidence="3" id="KW-1185">Reference proteome</keyword>
<organism evidence="2 3">
    <name type="scientific">Paenarthrobacter aromaticivorans</name>
    <dbReference type="NCBI Taxonomy" id="2849150"/>
    <lineage>
        <taxon>Bacteria</taxon>
        <taxon>Bacillati</taxon>
        <taxon>Actinomycetota</taxon>
        <taxon>Actinomycetes</taxon>
        <taxon>Micrococcales</taxon>
        <taxon>Micrococcaceae</taxon>
        <taxon>Paenarthrobacter</taxon>
    </lineage>
</organism>
<dbReference type="Pfam" id="PF17761">
    <property type="entry name" value="DUF1016_N"/>
    <property type="match status" value="1"/>
</dbReference>